<gene>
    <name evidence="1" type="ORF">N8T08_010868</name>
</gene>
<dbReference type="EMBL" id="JAOPJF010000090">
    <property type="protein sequence ID" value="KAK1140112.1"/>
    <property type="molecule type" value="Genomic_DNA"/>
</dbReference>
<accession>A0ACC3AR36</accession>
<sequence length="575" mass="63468">MSHLKLYGRGLSLRIAILITCQVSFAVYGYNQGVFSGIVGNEDFLDIVHHPGAVFVGFIVSIYNIGCSAGAILAFLTSDRLGFRWTMWQSTAWILIGAVLQASSFTTAQLLVARFVTGIGVGTMTTVTPVYQSELCEARRRGMYVCSQPLFVGVGIVLSYWFDYGMSYVDGPMSWRLPIACQGVLVIFIAGMVVGLPENPRWLYRRGNIAQGFQVLCDFYDCLPDDPKVIKESEGIQRAIELDALRGEYKWSQLFKKDELRTGRRVLLAFGLQFMNQMCGVNMIVSYVTSIFETNIGLDKKTSLLMGGVIQFMFSLGAFYPTFFVDRLGRRKPMLWGSFGLFLCMMMISILLSFQETASASVAFFFLFLLTFGASLNCIPWVYGPELLPLHVRAKGTAISIAANWLCNFFISMISPTLIEDLAWKGYLIFMCFNFLFIPTIYFFYPETAGLTLEQIDTLFLTKRDALQPPDEEHIHCGCGIEQPDEKDPRSGSGDDKICPRPRVTEISVTDDGSGSSYSSSPTSTFRSASGASPVEEDVITPVVEREMGKGDRDGAVRSAADGAAAGTASSGRLG</sequence>
<evidence type="ECO:0000313" key="2">
    <source>
        <dbReference type="Proteomes" id="UP001177260"/>
    </source>
</evidence>
<keyword evidence="2" id="KW-1185">Reference proteome</keyword>
<name>A0ACC3AR36_9EURO</name>
<dbReference type="Proteomes" id="UP001177260">
    <property type="component" value="Unassembled WGS sequence"/>
</dbReference>
<proteinExistence type="predicted"/>
<protein>
    <submittedName>
        <fullName evidence="1">Uncharacterized protein</fullName>
    </submittedName>
</protein>
<organism evidence="1 2">
    <name type="scientific">Aspergillus melleus</name>
    <dbReference type="NCBI Taxonomy" id="138277"/>
    <lineage>
        <taxon>Eukaryota</taxon>
        <taxon>Fungi</taxon>
        <taxon>Dikarya</taxon>
        <taxon>Ascomycota</taxon>
        <taxon>Pezizomycotina</taxon>
        <taxon>Eurotiomycetes</taxon>
        <taxon>Eurotiomycetidae</taxon>
        <taxon>Eurotiales</taxon>
        <taxon>Aspergillaceae</taxon>
        <taxon>Aspergillus</taxon>
        <taxon>Aspergillus subgen. Circumdati</taxon>
    </lineage>
</organism>
<evidence type="ECO:0000313" key="1">
    <source>
        <dbReference type="EMBL" id="KAK1140112.1"/>
    </source>
</evidence>
<comment type="caution">
    <text evidence="1">The sequence shown here is derived from an EMBL/GenBank/DDBJ whole genome shotgun (WGS) entry which is preliminary data.</text>
</comment>
<reference evidence="1 2" key="1">
    <citation type="journal article" date="2023" name="ACS Omega">
        <title>Identification of the Neoaspergillic Acid Biosynthesis Gene Cluster by Establishing an In Vitro CRISPR-Ribonucleoprotein Genetic System in Aspergillus melleus.</title>
        <authorList>
            <person name="Yuan B."/>
            <person name="Grau M.F."/>
            <person name="Murata R.M."/>
            <person name="Torok T."/>
            <person name="Venkateswaran K."/>
            <person name="Stajich J.E."/>
            <person name="Wang C.C.C."/>
        </authorList>
    </citation>
    <scope>NUCLEOTIDE SEQUENCE [LARGE SCALE GENOMIC DNA]</scope>
    <source>
        <strain evidence="1 2">IMV 1140</strain>
    </source>
</reference>